<dbReference type="AlphaFoldDB" id="A0A9C7GCZ5"/>
<feature type="transmembrane region" description="Helical" evidence="1">
    <location>
        <begin position="69"/>
        <end position="87"/>
    </location>
</feature>
<feature type="transmembrane region" description="Helical" evidence="1">
    <location>
        <begin position="6"/>
        <end position="23"/>
    </location>
</feature>
<proteinExistence type="predicted"/>
<dbReference type="EMBL" id="CAKJTG010000031">
    <property type="protein sequence ID" value="CAG9610259.1"/>
    <property type="molecule type" value="Genomic_DNA"/>
</dbReference>
<feature type="transmembrane region" description="Helical" evidence="1">
    <location>
        <begin position="94"/>
        <end position="113"/>
    </location>
</feature>
<reference evidence="2" key="1">
    <citation type="submission" date="2021-10" db="EMBL/GenBank/DDBJ databases">
        <authorList>
            <person name="Criscuolo A."/>
        </authorList>
    </citation>
    <scope>NUCLEOTIDE SEQUENCE</scope>
    <source>
        <strain evidence="2">CIP111885</strain>
    </source>
</reference>
<evidence type="ECO:0000313" key="2">
    <source>
        <dbReference type="EMBL" id="CAG9610259.1"/>
    </source>
</evidence>
<organism evidence="2 3">
    <name type="scientific">Pseudoneobacillus rhizosphaerae</name>
    <dbReference type="NCBI Taxonomy" id="2880968"/>
    <lineage>
        <taxon>Bacteria</taxon>
        <taxon>Bacillati</taxon>
        <taxon>Bacillota</taxon>
        <taxon>Bacilli</taxon>
        <taxon>Bacillales</taxon>
        <taxon>Bacillaceae</taxon>
        <taxon>Pseudoneobacillus</taxon>
    </lineage>
</organism>
<keyword evidence="1" id="KW-1133">Transmembrane helix</keyword>
<evidence type="ECO:0000256" key="1">
    <source>
        <dbReference type="SAM" id="Phobius"/>
    </source>
</evidence>
<comment type="caution">
    <text evidence="2">The sequence shown here is derived from an EMBL/GenBank/DDBJ whole genome shotgun (WGS) entry which is preliminary data.</text>
</comment>
<protein>
    <submittedName>
        <fullName evidence="2">Uncharacterized protein</fullName>
    </submittedName>
</protein>
<gene>
    <name evidence="2" type="ORF">NEOCIP111885_04005</name>
</gene>
<keyword evidence="1" id="KW-0812">Transmembrane</keyword>
<keyword evidence="3" id="KW-1185">Reference proteome</keyword>
<name>A0A9C7GCZ5_9BACI</name>
<feature type="transmembrane region" description="Helical" evidence="1">
    <location>
        <begin position="30"/>
        <end position="49"/>
    </location>
</feature>
<sequence>MLSPRFLSGFLFVVSWLSAFIVGGKNMKRFAPVAIFSILLVTIIQTIAYHLDWWRFKKPFLPWLKSLEVAFNFGPFLIGTIGIFSLTYRFGFRVYLLVTVVLDSLISYVLIPFLEKIGLIHLTKLSRSGLNVVMIAIAIIIYPFQKWQDGNIKKKRKLLKWL</sequence>
<feature type="transmembrane region" description="Helical" evidence="1">
    <location>
        <begin position="125"/>
        <end position="144"/>
    </location>
</feature>
<accession>A0A9C7GCZ5</accession>
<dbReference type="Proteomes" id="UP000789845">
    <property type="component" value="Unassembled WGS sequence"/>
</dbReference>
<keyword evidence="1" id="KW-0472">Membrane</keyword>
<evidence type="ECO:0000313" key="3">
    <source>
        <dbReference type="Proteomes" id="UP000789845"/>
    </source>
</evidence>